<dbReference type="AlphaFoldDB" id="A0A366DVH2"/>
<dbReference type="EMBL" id="QNRE01000002">
    <property type="protein sequence ID" value="RBO94101.1"/>
    <property type="molecule type" value="Genomic_DNA"/>
</dbReference>
<gene>
    <name evidence="1" type="ORF">DFR74_102523</name>
</gene>
<evidence type="ECO:0000313" key="1">
    <source>
        <dbReference type="EMBL" id="RBO94101.1"/>
    </source>
</evidence>
<dbReference type="SUPFAM" id="SSF55469">
    <property type="entry name" value="FMN-dependent nitroreductase-like"/>
    <property type="match status" value="1"/>
</dbReference>
<reference evidence="1 2" key="1">
    <citation type="submission" date="2018-06" db="EMBL/GenBank/DDBJ databases">
        <title>Genomic Encyclopedia of Type Strains, Phase IV (KMG-IV): sequencing the most valuable type-strain genomes for metagenomic binning, comparative biology and taxonomic classification.</title>
        <authorList>
            <person name="Goeker M."/>
        </authorList>
    </citation>
    <scope>NUCLEOTIDE SEQUENCE [LARGE SCALE GENOMIC DNA]</scope>
    <source>
        <strain evidence="1 2">DSM 44599</strain>
    </source>
</reference>
<accession>A0A366DVH2</accession>
<evidence type="ECO:0008006" key="3">
    <source>
        <dbReference type="Google" id="ProtNLM"/>
    </source>
</evidence>
<evidence type="ECO:0000313" key="2">
    <source>
        <dbReference type="Proteomes" id="UP000252586"/>
    </source>
</evidence>
<dbReference type="STRING" id="1210090.GCA_001613185_00100"/>
<protein>
    <recommendedName>
        <fullName evidence="3">Nitroreductase family protein</fullName>
    </recommendedName>
</protein>
<proteinExistence type="predicted"/>
<dbReference type="RefSeq" id="WP_067501395.1">
    <property type="nucleotide sequence ID" value="NZ_CP107943.1"/>
</dbReference>
<dbReference type="Proteomes" id="UP000252586">
    <property type="component" value="Unassembled WGS sequence"/>
</dbReference>
<sequence length="321" mass="35208">MPRTVRAGVRAAGRAPSVHNTQPWRWVFDGTRLHLFRDDSRWLAATDPHARQLVISCGAALHHARTAFADAGWHTDTSRLPDPARPDHLAAITFRPWPDPPPGIADRATAIDRRRTDRLPLLPPPRQADLVHRARLLVQPHDLELHLLGEDARDRLAEVSAHDTAAHRYDMAYQSELHWWTGHSAEAGGVPAQSLASAEEFARVGVGRALPSRASSTRRADLADRSSLLVISSPADAPETWLRTGDALSAVLLECTAQGLAICPLTHITEPPTGRRTIAELLPHTTVPQIVLRVGVSPLTAPPPPRTPRRPVEEILEIRTG</sequence>
<name>A0A366DVH2_9NOCA</name>
<dbReference type="GO" id="GO:0016491">
    <property type="term" value="F:oxidoreductase activity"/>
    <property type="evidence" value="ECO:0007669"/>
    <property type="project" value="InterPro"/>
</dbReference>
<organism evidence="1 2">
    <name type="scientific">Nocardia puris</name>
    <dbReference type="NCBI Taxonomy" id="208602"/>
    <lineage>
        <taxon>Bacteria</taxon>
        <taxon>Bacillati</taxon>
        <taxon>Actinomycetota</taxon>
        <taxon>Actinomycetes</taxon>
        <taxon>Mycobacteriales</taxon>
        <taxon>Nocardiaceae</taxon>
        <taxon>Nocardia</taxon>
    </lineage>
</organism>
<dbReference type="PANTHER" id="PTHR23026:SF123">
    <property type="entry name" value="NAD(P)H NITROREDUCTASE RV3131-RELATED"/>
    <property type="match status" value="1"/>
</dbReference>
<dbReference type="InterPro" id="IPR050627">
    <property type="entry name" value="Nitroreductase/BluB"/>
</dbReference>
<dbReference type="Gene3D" id="3.40.109.10">
    <property type="entry name" value="NADH Oxidase"/>
    <property type="match status" value="1"/>
</dbReference>
<dbReference type="OrthoDB" id="8156917at2"/>
<dbReference type="InterPro" id="IPR000415">
    <property type="entry name" value="Nitroreductase-like"/>
</dbReference>
<dbReference type="NCBIfam" id="NF047509">
    <property type="entry name" value="Rv3131_FMN_oxido"/>
    <property type="match status" value="1"/>
</dbReference>
<dbReference type="PANTHER" id="PTHR23026">
    <property type="entry name" value="NADPH NITROREDUCTASE"/>
    <property type="match status" value="1"/>
</dbReference>
<keyword evidence="2" id="KW-1185">Reference proteome</keyword>
<comment type="caution">
    <text evidence="1">The sequence shown here is derived from an EMBL/GenBank/DDBJ whole genome shotgun (WGS) entry which is preliminary data.</text>
</comment>